<protein>
    <submittedName>
        <fullName evidence="10">Bclcc6</fullName>
    </submittedName>
</protein>
<dbReference type="OMA" id="WVLGQGH"/>
<keyword evidence="3" id="KW-0560">Oxidoreductase</keyword>
<evidence type="ECO:0000313" key="10">
    <source>
        <dbReference type="EMBL" id="ATZ57800.1"/>
    </source>
</evidence>
<dbReference type="InterPro" id="IPR011706">
    <property type="entry name" value="Cu-oxidase_C"/>
</dbReference>
<dbReference type="PANTHER" id="PTHR11709:SF414">
    <property type="entry name" value="ADR239WP"/>
    <property type="match status" value="1"/>
</dbReference>
<feature type="compositionally biased region" description="Basic and acidic residues" evidence="5">
    <location>
        <begin position="19"/>
        <end position="33"/>
    </location>
</feature>
<dbReference type="RefSeq" id="XP_001558302.1">
    <property type="nucleotide sequence ID" value="XM_001558252.2"/>
</dbReference>
<evidence type="ECO:0000256" key="4">
    <source>
        <dbReference type="ARBA" id="ARBA00023008"/>
    </source>
</evidence>
<dbReference type="Pfam" id="PF00394">
    <property type="entry name" value="Cu-oxidase"/>
    <property type="match status" value="1"/>
</dbReference>
<dbReference type="InterPro" id="IPR011707">
    <property type="entry name" value="Cu-oxidase-like_N"/>
</dbReference>
<evidence type="ECO:0000256" key="1">
    <source>
        <dbReference type="ARBA" id="ARBA00010609"/>
    </source>
</evidence>
<dbReference type="InterPro" id="IPR001117">
    <property type="entry name" value="Cu-oxidase_2nd"/>
</dbReference>
<feature type="compositionally biased region" description="Polar residues" evidence="5">
    <location>
        <begin position="46"/>
        <end position="57"/>
    </location>
</feature>
<evidence type="ECO:0000256" key="3">
    <source>
        <dbReference type="ARBA" id="ARBA00023002"/>
    </source>
</evidence>
<dbReference type="OrthoDB" id="2121828at2759"/>
<dbReference type="PANTHER" id="PTHR11709">
    <property type="entry name" value="MULTI-COPPER OXIDASE"/>
    <property type="match status" value="1"/>
</dbReference>
<dbReference type="PROSITE" id="PS00080">
    <property type="entry name" value="MULTICOPPER_OXIDASE2"/>
    <property type="match status" value="1"/>
</dbReference>
<dbReference type="VEuPathDB" id="FungiDB:Bcin15g03330"/>
<dbReference type="KEGG" id="bfu:BCIN_15g03330"/>
<reference evidence="10 11" key="2">
    <citation type="journal article" date="2012" name="Eukaryot. Cell">
        <title>Genome update of Botrytis cinerea strains B05.10 and T4.</title>
        <authorList>
            <person name="Staats M."/>
            <person name="van Kan J.A."/>
        </authorList>
    </citation>
    <scope>NUCLEOTIDE SEQUENCE [LARGE SCALE GENOMIC DNA]</scope>
    <source>
        <strain evidence="10 11">B05.10</strain>
    </source>
</reference>
<keyword evidence="6" id="KW-0472">Membrane</keyword>
<comment type="similarity">
    <text evidence="1">Belongs to the multicopper oxidase family.</text>
</comment>
<dbReference type="Pfam" id="PF07731">
    <property type="entry name" value="Cu-oxidase_2"/>
    <property type="match status" value="1"/>
</dbReference>
<keyword evidence="2" id="KW-0479">Metal-binding</keyword>
<dbReference type="SUPFAM" id="SSF49503">
    <property type="entry name" value="Cupredoxins"/>
    <property type="match status" value="3"/>
</dbReference>
<feature type="region of interest" description="Disordered" evidence="5">
    <location>
        <begin position="1"/>
        <end position="84"/>
    </location>
</feature>
<reference evidence="10 11" key="1">
    <citation type="journal article" date="2011" name="PLoS Genet.">
        <title>Genomic analysis of the necrotrophic fungal pathogens Sclerotinia sclerotiorum and Botrytis cinerea.</title>
        <authorList>
            <person name="Amselem J."/>
            <person name="Cuomo C.A."/>
            <person name="van Kan J.A."/>
            <person name="Viaud M."/>
            <person name="Benito E.P."/>
            <person name="Couloux A."/>
            <person name="Coutinho P.M."/>
            <person name="de Vries R.P."/>
            <person name="Dyer P.S."/>
            <person name="Fillinger S."/>
            <person name="Fournier E."/>
            <person name="Gout L."/>
            <person name="Hahn M."/>
            <person name="Kohn L."/>
            <person name="Lapalu N."/>
            <person name="Plummer K.M."/>
            <person name="Pradier J.M."/>
            <person name="Quevillon E."/>
            <person name="Sharon A."/>
            <person name="Simon A."/>
            <person name="ten Have A."/>
            <person name="Tudzynski B."/>
            <person name="Tudzynski P."/>
            <person name="Wincker P."/>
            <person name="Andrew M."/>
            <person name="Anthouard V."/>
            <person name="Beever R.E."/>
            <person name="Beffa R."/>
            <person name="Benoit I."/>
            <person name="Bouzid O."/>
            <person name="Brault B."/>
            <person name="Chen Z."/>
            <person name="Choquer M."/>
            <person name="Collemare J."/>
            <person name="Cotton P."/>
            <person name="Danchin E.G."/>
            <person name="Da Silva C."/>
            <person name="Gautier A."/>
            <person name="Giraud C."/>
            <person name="Giraud T."/>
            <person name="Gonzalez C."/>
            <person name="Grossetete S."/>
            <person name="Guldener U."/>
            <person name="Henrissat B."/>
            <person name="Howlett B.J."/>
            <person name="Kodira C."/>
            <person name="Kretschmer M."/>
            <person name="Lappartient A."/>
            <person name="Leroch M."/>
            <person name="Levis C."/>
            <person name="Mauceli E."/>
            <person name="Neuveglise C."/>
            <person name="Oeser B."/>
            <person name="Pearson M."/>
            <person name="Poulain J."/>
            <person name="Poussereau N."/>
            <person name="Quesneville H."/>
            <person name="Rascle C."/>
            <person name="Schumacher J."/>
            <person name="Segurens B."/>
            <person name="Sexton A."/>
            <person name="Silva E."/>
            <person name="Sirven C."/>
            <person name="Soanes D.M."/>
            <person name="Talbot N.J."/>
            <person name="Templeton M."/>
            <person name="Yandava C."/>
            <person name="Yarden O."/>
            <person name="Zeng Q."/>
            <person name="Rollins J.A."/>
            <person name="Lebrun M.H."/>
            <person name="Dickman M."/>
        </authorList>
    </citation>
    <scope>NUCLEOTIDE SEQUENCE [LARGE SCALE GENOMIC DNA]</scope>
    <source>
        <strain evidence="10 11">B05.10</strain>
    </source>
</reference>
<dbReference type="InterPro" id="IPR002355">
    <property type="entry name" value="Cu_oxidase_Cu_BS"/>
</dbReference>
<dbReference type="AlphaFoldDB" id="A0A384K4P2"/>
<organism evidence="10 11">
    <name type="scientific">Botryotinia fuckeliana (strain B05.10)</name>
    <name type="common">Noble rot fungus</name>
    <name type="synonym">Botrytis cinerea</name>
    <dbReference type="NCBI Taxonomy" id="332648"/>
    <lineage>
        <taxon>Eukaryota</taxon>
        <taxon>Fungi</taxon>
        <taxon>Dikarya</taxon>
        <taxon>Ascomycota</taxon>
        <taxon>Pezizomycotina</taxon>
        <taxon>Leotiomycetes</taxon>
        <taxon>Helotiales</taxon>
        <taxon>Sclerotiniaceae</taxon>
        <taxon>Botrytis</taxon>
    </lineage>
</organism>
<keyword evidence="6" id="KW-1133">Transmembrane helix</keyword>
<gene>
    <name evidence="10" type="primary">Bclcc6</name>
    <name evidence="10" type="ORF">BCIN_15g03330</name>
</gene>
<dbReference type="GO" id="GO:0016491">
    <property type="term" value="F:oxidoreductase activity"/>
    <property type="evidence" value="ECO:0007669"/>
    <property type="project" value="UniProtKB-KW"/>
</dbReference>
<proteinExistence type="inferred from homology"/>
<dbReference type="Proteomes" id="UP000001798">
    <property type="component" value="Chromosome 15"/>
</dbReference>
<dbReference type="InterPro" id="IPR033138">
    <property type="entry name" value="Cu_oxidase_CS"/>
</dbReference>
<dbReference type="InterPro" id="IPR045087">
    <property type="entry name" value="Cu-oxidase_fam"/>
</dbReference>
<dbReference type="CDD" id="cd13910">
    <property type="entry name" value="CuRO_3_MCO_like_4"/>
    <property type="match status" value="1"/>
</dbReference>
<evidence type="ECO:0000259" key="9">
    <source>
        <dbReference type="Pfam" id="PF07732"/>
    </source>
</evidence>
<dbReference type="Gene3D" id="2.60.40.420">
    <property type="entry name" value="Cupredoxins - blue copper proteins"/>
    <property type="match status" value="3"/>
</dbReference>
<evidence type="ECO:0000259" key="7">
    <source>
        <dbReference type="Pfam" id="PF00394"/>
    </source>
</evidence>
<dbReference type="GeneID" id="5438912"/>
<dbReference type="GO" id="GO:0005507">
    <property type="term" value="F:copper ion binding"/>
    <property type="evidence" value="ECO:0007669"/>
    <property type="project" value="InterPro"/>
</dbReference>
<keyword evidence="4" id="KW-0186">Copper</keyword>
<dbReference type="FunFam" id="2.60.40.420:FF:000071">
    <property type="entry name" value="Conidial pigment biosynthesis oxidase Abr1/brown 1"/>
    <property type="match status" value="1"/>
</dbReference>
<accession>A0A384K4P2</accession>
<feature type="domain" description="Plastocyanin-like" evidence="7">
    <location>
        <begin position="298"/>
        <end position="439"/>
    </location>
</feature>
<feature type="domain" description="Plastocyanin-like" evidence="9">
    <location>
        <begin position="171"/>
        <end position="286"/>
    </location>
</feature>
<name>A0A384K4P2_BOTFB</name>
<dbReference type="InterPro" id="IPR008972">
    <property type="entry name" value="Cupredoxin"/>
</dbReference>
<dbReference type="Pfam" id="PF07732">
    <property type="entry name" value="Cu-oxidase_3"/>
    <property type="match status" value="1"/>
</dbReference>
<keyword evidence="6" id="KW-0812">Transmembrane</keyword>
<evidence type="ECO:0000256" key="2">
    <source>
        <dbReference type="ARBA" id="ARBA00022723"/>
    </source>
</evidence>
<feature type="domain" description="Plastocyanin-like" evidence="8">
    <location>
        <begin position="552"/>
        <end position="692"/>
    </location>
</feature>
<evidence type="ECO:0000256" key="5">
    <source>
        <dbReference type="SAM" id="MobiDB-lite"/>
    </source>
</evidence>
<feature type="transmembrane region" description="Helical" evidence="6">
    <location>
        <begin position="102"/>
        <end position="122"/>
    </location>
</feature>
<dbReference type="PROSITE" id="PS00079">
    <property type="entry name" value="MULTICOPPER_OXIDASE1"/>
    <property type="match status" value="1"/>
</dbReference>
<evidence type="ECO:0000313" key="11">
    <source>
        <dbReference type="Proteomes" id="UP000001798"/>
    </source>
</evidence>
<sequence>MSVFASERSSGSNESLDDVEMREVRGGEYEHGHQKMRLLSNKRKSVSPNRSSGSSKTLDGVEMQERDDDYGDQDGLLSSGKQKGDLSLEPEFETKWHLRTPWVIFISFATAIATILTMWKIASYITSKNNTVVDYPDPTSSGFRRSASDYELNPNWDFDASPKVRTYHWTIKDIEANPDGVFRPMITINSQFPGPMIECNEGDVIVIDVDNQAINATSIHFHGIFQNGTNHMDGTAGITQCPIAPGHKFRYKFNVTGQSGTYYYHGHQAVQISDGLYGPLIIHSKKEKTLQPISYSTDRVIMLQDYYHELSSGLTMKNLEPNSEASPIPDGALINGLNSVDCSVLPHRTCDNSTAILPSFDLAANENHRLRFINTGAFAWFQVGLDEHEFAITEVDGTDIMPSYETRMMISPAQRYSMIVNTNHNSTDAFWLRARMVTHCWKEPSLPAHGADEVRAVIRYVSKKGTPQTMISKPTSQDWKKPIETWCQDMNTTKFIPTSFEPAPQIADHSYFIRANLERHYWRLQRGYFNSSTFRPQVQHPTLHRTIDGFSTNNESFTSMARVNGVNSVSYNQENDYLIQHSGVKVVDIIIRNFDEGNHPMHLHGHKVWVLGQGHGDFPGYHALNLQPEGRGTLPGHEHALDNLIRRDVASVEGFGWLALRFVADNPGVWAFHCHMMWHGEAGMAMQFIDRVDEVMKMKILEENQQLCEVNVEELEKGSIPKDEIWFGFGPEDE</sequence>
<dbReference type="CDD" id="cd13857">
    <property type="entry name" value="CuRO_1_Diphenol_Ox"/>
    <property type="match status" value="1"/>
</dbReference>
<evidence type="ECO:0000259" key="8">
    <source>
        <dbReference type="Pfam" id="PF07731"/>
    </source>
</evidence>
<dbReference type="EMBL" id="CP009819">
    <property type="protein sequence ID" value="ATZ57800.1"/>
    <property type="molecule type" value="Genomic_DNA"/>
</dbReference>
<evidence type="ECO:0000256" key="6">
    <source>
        <dbReference type="SAM" id="Phobius"/>
    </source>
</evidence>
<reference evidence="10 11" key="3">
    <citation type="journal article" date="2017" name="Mol. Plant Pathol.">
        <title>A gapless genome sequence of the fungus Botrytis cinerea.</title>
        <authorList>
            <person name="Van Kan J.A."/>
            <person name="Stassen J.H."/>
            <person name="Mosbach A."/>
            <person name="Van Der Lee T.A."/>
            <person name="Faino L."/>
            <person name="Farmer A.D."/>
            <person name="Papasotiriou D.G."/>
            <person name="Zhou S."/>
            <person name="Seidl M.F."/>
            <person name="Cottam E."/>
            <person name="Edel D."/>
            <person name="Hahn M."/>
            <person name="Schwartz D.C."/>
            <person name="Dietrich R.A."/>
            <person name="Widdison S."/>
            <person name="Scalliet G."/>
        </authorList>
    </citation>
    <scope>NUCLEOTIDE SEQUENCE [LARGE SCALE GENOMIC DNA]</scope>
    <source>
        <strain evidence="10 11">B05.10</strain>
    </source>
</reference>
<feature type="compositionally biased region" description="Basic residues" evidence="5">
    <location>
        <begin position="34"/>
        <end position="45"/>
    </location>
</feature>
<keyword evidence="11" id="KW-1185">Reference proteome</keyword>